<evidence type="ECO:0000313" key="4">
    <source>
        <dbReference type="Proteomes" id="UP000183417"/>
    </source>
</evidence>
<feature type="signal peptide" evidence="1">
    <location>
        <begin position="1"/>
        <end position="32"/>
    </location>
</feature>
<dbReference type="EMBL" id="FNPE01000011">
    <property type="protein sequence ID" value="SDZ05307.1"/>
    <property type="molecule type" value="Genomic_DNA"/>
</dbReference>
<dbReference type="RefSeq" id="WP_017405502.1">
    <property type="nucleotide sequence ID" value="NZ_AP025556.1"/>
</dbReference>
<dbReference type="Gene3D" id="3.90.420.10">
    <property type="entry name" value="Oxidoreductase, molybdopterin-binding domain"/>
    <property type="match status" value="1"/>
</dbReference>
<dbReference type="Proteomes" id="UP000183417">
    <property type="component" value="Unassembled WGS sequence"/>
</dbReference>
<dbReference type="InterPro" id="IPR006311">
    <property type="entry name" value="TAT_signal"/>
</dbReference>
<dbReference type="InterPro" id="IPR036374">
    <property type="entry name" value="OxRdtase_Mopterin-bd_sf"/>
</dbReference>
<protein>
    <submittedName>
        <fullName evidence="3">Oxidoreductase molybdopterin binding domain-containing protein</fullName>
    </submittedName>
</protein>
<evidence type="ECO:0000256" key="1">
    <source>
        <dbReference type="SAM" id="SignalP"/>
    </source>
</evidence>
<accession>A0A1H3PW07</accession>
<dbReference type="Pfam" id="PF00174">
    <property type="entry name" value="Oxidored_molyb"/>
    <property type="match status" value="1"/>
</dbReference>
<reference evidence="3 4" key="1">
    <citation type="submission" date="2016-10" db="EMBL/GenBank/DDBJ databases">
        <authorList>
            <person name="de Groot N.N."/>
        </authorList>
    </citation>
    <scope>NUCLEOTIDE SEQUENCE [LARGE SCALE GENOMIC DNA]</scope>
    <source>
        <strain evidence="3 4">LMG 24775</strain>
    </source>
</reference>
<sequence length="214" mass="22394">MTASASRSPLSRRSLLAASAATGLALCESALAAPAAPGKSTEAAVLTISGPGVRGNRGPLDPVADLLLKNHGLAFDSAWTTGAGALERLPTVEITPHIEYDGQPHRLRGPLLATVLQAAGVDSAAAAAKGQWITLQAIDGYRAQLPLAQALQWRMLLATRMDGLRLGLGGLGPQWAMYDADRIADLAGKPLKERFAQAPWGLYHMGLHAQRPQG</sequence>
<proteinExistence type="predicted"/>
<dbReference type="AlphaFoldDB" id="A0A1H3PW07"/>
<name>A0A1H3PW07_9BURK</name>
<gene>
    <name evidence="3" type="ORF">SAMN05421547_11191</name>
</gene>
<feature type="chain" id="PRO_5010263581" evidence="1">
    <location>
        <begin position="33"/>
        <end position="214"/>
    </location>
</feature>
<dbReference type="InterPro" id="IPR000572">
    <property type="entry name" value="OxRdtase_Mopterin-bd_dom"/>
</dbReference>
<dbReference type="PROSITE" id="PS51318">
    <property type="entry name" value="TAT"/>
    <property type="match status" value="1"/>
</dbReference>
<keyword evidence="1" id="KW-0732">Signal</keyword>
<feature type="domain" description="Oxidoreductase molybdopterin-binding" evidence="2">
    <location>
        <begin position="108"/>
        <end position="166"/>
    </location>
</feature>
<dbReference type="SUPFAM" id="SSF56524">
    <property type="entry name" value="Oxidoreductase molybdopterin-binding domain"/>
    <property type="match status" value="1"/>
</dbReference>
<evidence type="ECO:0000259" key="2">
    <source>
        <dbReference type="Pfam" id="PF00174"/>
    </source>
</evidence>
<evidence type="ECO:0000313" key="3">
    <source>
        <dbReference type="EMBL" id="SDZ05307.1"/>
    </source>
</evidence>
<organism evidence="3 4">
    <name type="scientific">Delftia lacustris</name>
    <dbReference type="NCBI Taxonomy" id="558537"/>
    <lineage>
        <taxon>Bacteria</taxon>
        <taxon>Pseudomonadati</taxon>
        <taxon>Pseudomonadota</taxon>
        <taxon>Betaproteobacteria</taxon>
        <taxon>Burkholderiales</taxon>
        <taxon>Comamonadaceae</taxon>
        <taxon>Delftia</taxon>
    </lineage>
</organism>
<dbReference type="GeneID" id="94689717"/>